<protein>
    <recommendedName>
        <fullName evidence="3">Pentatricopeptide repeat-containing protein</fullName>
    </recommendedName>
</protein>
<evidence type="ECO:0008006" key="3">
    <source>
        <dbReference type="Google" id="ProtNLM"/>
    </source>
</evidence>
<organism evidence="1 2">
    <name type="scientific">Arabis nemorensis</name>
    <dbReference type="NCBI Taxonomy" id="586526"/>
    <lineage>
        <taxon>Eukaryota</taxon>
        <taxon>Viridiplantae</taxon>
        <taxon>Streptophyta</taxon>
        <taxon>Embryophyta</taxon>
        <taxon>Tracheophyta</taxon>
        <taxon>Spermatophyta</taxon>
        <taxon>Magnoliopsida</taxon>
        <taxon>eudicotyledons</taxon>
        <taxon>Gunneridae</taxon>
        <taxon>Pentapetalae</taxon>
        <taxon>rosids</taxon>
        <taxon>malvids</taxon>
        <taxon>Brassicales</taxon>
        <taxon>Brassicaceae</taxon>
        <taxon>Arabideae</taxon>
        <taxon>Arabis</taxon>
    </lineage>
</organism>
<dbReference type="EMBL" id="CABITT030000006">
    <property type="protein sequence ID" value="VVB09176.1"/>
    <property type="molecule type" value="Genomic_DNA"/>
</dbReference>
<proteinExistence type="predicted"/>
<dbReference type="AlphaFoldDB" id="A0A565C6A8"/>
<name>A0A565C6A8_9BRAS</name>
<sequence length="102" mass="11781">MRLSLHYKIPLFPRVMRGIIQLFTAGGMFKEAIRTLKDFSSDKIDEFMITSIFDGCVKHRDISSAASLIKVLEEKGVQYRLNIVFKWDLDKMGMSKKFGKNC</sequence>
<dbReference type="Proteomes" id="UP000489600">
    <property type="component" value="Unassembled WGS sequence"/>
</dbReference>
<reference evidence="1" key="1">
    <citation type="submission" date="2019-07" db="EMBL/GenBank/DDBJ databases">
        <authorList>
            <person name="Dittberner H."/>
        </authorList>
    </citation>
    <scope>NUCLEOTIDE SEQUENCE [LARGE SCALE GENOMIC DNA]</scope>
</reference>
<evidence type="ECO:0000313" key="2">
    <source>
        <dbReference type="Proteomes" id="UP000489600"/>
    </source>
</evidence>
<gene>
    <name evidence="1" type="ORF">ANE_LOCUS19620</name>
</gene>
<accession>A0A565C6A8</accession>
<comment type="caution">
    <text evidence="1">The sequence shown here is derived from an EMBL/GenBank/DDBJ whole genome shotgun (WGS) entry which is preliminary data.</text>
</comment>
<keyword evidence="2" id="KW-1185">Reference proteome</keyword>
<evidence type="ECO:0000313" key="1">
    <source>
        <dbReference type="EMBL" id="VVB09176.1"/>
    </source>
</evidence>